<protein>
    <submittedName>
        <fullName evidence="3">Putative ectomycorrhiza-regulated protein</fullName>
    </submittedName>
</protein>
<feature type="region of interest" description="Disordered" evidence="1">
    <location>
        <begin position="1"/>
        <end position="162"/>
    </location>
</feature>
<evidence type="ECO:0000313" key="4">
    <source>
        <dbReference type="Proteomes" id="UP000054988"/>
    </source>
</evidence>
<feature type="compositionally biased region" description="Basic residues" evidence="1">
    <location>
        <begin position="148"/>
        <end position="162"/>
    </location>
</feature>
<dbReference type="SMART" id="SM00338">
    <property type="entry name" value="BRLZ"/>
    <property type="match status" value="1"/>
</dbReference>
<dbReference type="PROSITE" id="PS50217">
    <property type="entry name" value="BZIP"/>
    <property type="match status" value="1"/>
</dbReference>
<proteinExistence type="predicted"/>
<dbReference type="Gene3D" id="3.30.160.60">
    <property type="entry name" value="Classic Zinc Finger"/>
    <property type="match status" value="1"/>
</dbReference>
<dbReference type="Proteomes" id="UP000054988">
    <property type="component" value="Unassembled WGS sequence"/>
</dbReference>
<dbReference type="InterPro" id="IPR046347">
    <property type="entry name" value="bZIP_sf"/>
</dbReference>
<name>A0A0W0FTN5_MONRR</name>
<sequence>MNPSQFSFNPEHSGSSGFNSEQSMEPSAYLDQPFRHSEVTDDEQGLSSTGMSMLAGPSTQVLHSQHPSLQATFSSTPAAHRRRSPDTLLPLDAPVQPRHYATPSATSRKEIPSYYLKRRPQTQVSDEEDDELTEELPPNATDQEKIEHRRHKNTIAARRSRRRKVVYQQQLEDLVERLTIEKEQWKTRAQMLRQIAESRGIACPDWEDE</sequence>
<feature type="domain" description="BZIP" evidence="2">
    <location>
        <begin position="143"/>
        <end position="194"/>
    </location>
</feature>
<dbReference type="SUPFAM" id="SSF57959">
    <property type="entry name" value="Leucine zipper domain"/>
    <property type="match status" value="1"/>
</dbReference>
<comment type="caution">
    <text evidence="3">The sequence shown here is derived from an EMBL/GenBank/DDBJ whole genome shotgun (WGS) entry which is preliminary data.</text>
</comment>
<dbReference type="GO" id="GO:0003700">
    <property type="term" value="F:DNA-binding transcription factor activity"/>
    <property type="evidence" value="ECO:0007669"/>
    <property type="project" value="InterPro"/>
</dbReference>
<dbReference type="CDD" id="cd12193">
    <property type="entry name" value="bZIP_GCN4"/>
    <property type="match status" value="1"/>
</dbReference>
<feature type="compositionally biased region" description="Polar residues" evidence="1">
    <location>
        <begin position="45"/>
        <end position="77"/>
    </location>
</feature>
<feature type="compositionally biased region" description="Acidic residues" evidence="1">
    <location>
        <begin position="125"/>
        <end position="134"/>
    </location>
</feature>
<feature type="compositionally biased region" description="Polar residues" evidence="1">
    <location>
        <begin position="1"/>
        <end position="25"/>
    </location>
</feature>
<evidence type="ECO:0000313" key="3">
    <source>
        <dbReference type="EMBL" id="KTB39705.1"/>
    </source>
</evidence>
<evidence type="ECO:0000256" key="1">
    <source>
        <dbReference type="SAM" id="MobiDB-lite"/>
    </source>
</evidence>
<dbReference type="InterPro" id="IPR004827">
    <property type="entry name" value="bZIP"/>
</dbReference>
<dbReference type="Pfam" id="PF00170">
    <property type="entry name" value="bZIP_1"/>
    <property type="match status" value="1"/>
</dbReference>
<dbReference type="eggNOG" id="ENOG502RBSM">
    <property type="taxonomic scope" value="Eukaryota"/>
</dbReference>
<dbReference type="AlphaFoldDB" id="A0A0W0FTN5"/>
<dbReference type="EMBL" id="LATX01001644">
    <property type="protein sequence ID" value="KTB39705.1"/>
    <property type="molecule type" value="Genomic_DNA"/>
</dbReference>
<evidence type="ECO:0000259" key="2">
    <source>
        <dbReference type="PROSITE" id="PS50217"/>
    </source>
</evidence>
<gene>
    <name evidence="3" type="ORF">WG66_7737</name>
</gene>
<accession>A0A0W0FTN5</accession>
<organism evidence="3 4">
    <name type="scientific">Moniliophthora roreri</name>
    <name type="common">Frosty pod rot fungus</name>
    <name type="synonym">Monilia roreri</name>
    <dbReference type="NCBI Taxonomy" id="221103"/>
    <lineage>
        <taxon>Eukaryota</taxon>
        <taxon>Fungi</taxon>
        <taxon>Dikarya</taxon>
        <taxon>Basidiomycota</taxon>
        <taxon>Agaricomycotina</taxon>
        <taxon>Agaricomycetes</taxon>
        <taxon>Agaricomycetidae</taxon>
        <taxon>Agaricales</taxon>
        <taxon>Marasmiineae</taxon>
        <taxon>Marasmiaceae</taxon>
        <taxon>Moniliophthora</taxon>
    </lineage>
</organism>
<reference evidence="3 4" key="1">
    <citation type="submission" date="2015-12" db="EMBL/GenBank/DDBJ databases">
        <title>Draft genome sequence of Moniliophthora roreri, the causal agent of frosty pod rot of cacao.</title>
        <authorList>
            <person name="Aime M.C."/>
            <person name="Diaz-Valderrama J.R."/>
            <person name="Kijpornyongpan T."/>
            <person name="Phillips-Mora W."/>
        </authorList>
    </citation>
    <scope>NUCLEOTIDE SEQUENCE [LARGE SCALE GENOMIC DNA]</scope>
    <source>
        <strain evidence="3 4">MCA 2952</strain>
    </source>
</reference>
<dbReference type="PROSITE" id="PS00036">
    <property type="entry name" value="BZIP_BASIC"/>
    <property type="match status" value="1"/>
</dbReference>